<accession>A0ABV2R364</accession>
<dbReference type="Proteomes" id="UP001549321">
    <property type="component" value="Unassembled WGS sequence"/>
</dbReference>
<evidence type="ECO:0000313" key="6">
    <source>
        <dbReference type="EMBL" id="MET4635717.1"/>
    </source>
</evidence>
<keyword evidence="2 5" id="KW-0812">Transmembrane</keyword>
<dbReference type="PANTHER" id="PTHR43701:SF2">
    <property type="entry name" value="MEMBRANE TRANSPORTER PROTEIN YJNA-RELATED"/>
    <property type="match status" value="1"/>
</dbReference>
<dbReference type="EMBL" id="JBEPSM010000003">
    <property type="protein sequence ID" value="MET4635717.1"/>
    <property type="molecule type" value="Genomic_DNA"/>
</dbReference>
<feature type="transmembrane region" description="Helical" evidence="5">
    <location>
        <begin position="104"/>
        <end position="122"/>
    </location>
</feature>
<gene>
    <name evidence="6" type="ORF">ABIE08_003668</name>
</gene>
<feature type="transmembrane region" description="Helical" evidence="5">
    <location>
        <begin position="213"/>
        <end position="235"/>
    </location>
</feature>
<dbReference type="Pfam" id="PF01925">
    <property type="entry name" value="TauE"/>
    <property type="match status" value="1"/>
</dbReference>
<comment type="subcellular location">
    <subcellularLocation>
        <location evidence="5">Cell membrane</location>
        <topology evidence="5">Multi-pass membrane protein</topology>
    </subcellularLocation>
    <subcellularLocation>
        <location evidence="1">Membrane</location>
        <topology evidence="1">Multi-pass membrane protein</topology>
    </subcellularLocation>
</comment>
<comment type="caution">
    <text evidence="6">The sequence shown here is derived from an EMBL/GenBank/DDBJ whole genome shotgun (WGS) entry which is preliminary data.</text>
</comment>
<keyword evidence="5" id="KW-1003">Cell membrane</keyword>
<keyword evidence="3 5" id="KW-1133">Transmembrane helix</keyword>
<sequence>MIMPSLFTDLLGAFFGSIVGFVLALVGGGGSILAVPFLVYGVGVASPHVAIGTATVAVAASAFANLMPHWRAGRVKWRCGAVFAAAGVIGALAGAELAKSVDGHKLLMLFGALMIVVGLVMLRRRGAAGQEGVRLTAETARHLLPRLIATGLGVGGLSGFFGIGGGFLIVPGLMLATGMPLTFAIGTSLVAVSAFGAATASSYAASGLVDWPLAFVFVLGGVAGGLVGAAAGRHLSSRKAWLGPIFAGVVISVGSYVLLRGLLA</sequence>
<dbReference type="InterPro" id="IPR051598">
    <property type="entry name" value="TSUP/Inactive_protease-like"/>
</dbReference>
<organism evidence="6 7">
    <name type="scientific">Kaistia defluvii</name>
    <dbReference type="NCBI Taxonomy" id="410841"/>
    <lineage>
        <taxon>Bacteria</taxon>
        <taxon>Pseudomonadati</taxon>
        <taxon>Pseudomonadota</taxon>
        <taxon>Alphaproteobacteria</taxon>
        <taxon>Hyphomicrobiales</taxon>
        <taxon>Kaistiaceae</taxon>
        <taxon>Kaistia</taxon>
    </lineage>
</organism>
<dbReference type="PANTHER" id="PTHR43701">
    <property type="entry name" value="MEMBRANE TRANSPORTER PROTEIN MJ0441-RELATED"/>
    <property type="match status" value="1"/>
</dbReference>
<evidence type="ECO:0000256" key="5">
    <source>
        <dbReference type="RuleBase" id="RU363041"/>
    </source>
</evidence>
<keyword evidence="7" id="KW-1185">Reference proteome</keyword>
<name>A0ABV2R364_9HYPH</name>
<dbReference type="InterPro" id="IPR002781">
    <property type="entry name" value="TM_pro_TauE-like"/>
</dbReference>
<comment type="similarity">
    <text evidence="5">Belongs to the 4-toluene sulfonate uptake permease (TSUP) (TC 2.A.102) family.</text>
</comment>
<proteinExistence type="inferred from homology"/>
<evidence type="ECO:0000256" key="1">
    <source>
        <dbReference type="ARBA" id="ARBA00004141"/>
    </source>
</evidence>
<feature type="transmembrane region" description="Helical" evidence="5">
    <location>
        <begin position="241"/>
        <end position="259"/>
    </location>
</feature>
<feature type="transmembrane region" description="Helical" evidence="5">
    <location>
        <begin position="12"/>
        <end position="39"/>
    </location>
</feature>
<evidence type="ECO:0000313" key="7">
    <source>
        <dbReference type="Proteomes" id="UP001549321"/>
    </source>
</evidence>
<feature type="transmembrane region" description="Helical" evidence="5">
    <location>
        <begin position="181"/>
        <end position="201"/>
    </location>
</feature>
<keyword evidence="4 5" id="KW-0472">Membrane</keyword>
<evidence type="ECO:0000256" key="4">
    <source>
        <dbReference type="ARBA" id="ARBA00023136"/>
    </source>
</evidence>
<protein>
    <recommendedName>
        <fullName evidence="5">Probable membrane transporter protein</fullName>
    </recommendedName>
</protein>
<feature type="transmembrane region" description="Helical" evidence="5">
    <location>
        <begin position="79"/>
        <end position="98"/>
    </location>
</feature>
<evidence type="ECO:0000256" key="3">
    <source>
        <dbReference type="ARBA" id="ARBA00022989"/>
    </source>
</evidence>
<feature type="transmembrane region" description="Helical" evidence="5">
    <location>
        <begin position="45"/>
        <end position="67"/>
    </location>
</feature>
<feature type="transmembrane region" description="Helical" evidence="5">
    <location>
        <begin position="143"/>
        <end position="169"/>
    </location>
</feature>
<evidence type="ECO:0000256" key="2">
    <source>
        <dbReference type="ARBA" id="ARBA00022692"/>
    </source>
</evidence>
<reference evidence="6 7" key="1">
    <citation type="submission" date="2024-06" db="EMBL/GenBank/DDBJ databases">
        <title>Sorghum-associated microbial communities from plants grown in Nebraska, USA.</title>
        <authorList>
            <person name="Schachtman D."/>
        </authorList>
    </citation>
    <scope>NUCLEOTIDE SEQUENCE [LARGE SCALE GENOMIC DNA]</scope>
    <source>
        <strain evidence="6 7">3207</strain>
    </source>
</reference>